<dbReference type="Pfam" id="PF01039">
    <property type="entry name" value="Carboxyl_trans"/>
    <property type="match status" value="1"/>
</dbReference>
<dbReference type="InterPro" id="IPR029045">
    <property type="entry name" value="ClpP/crotonase-like_dom_sf"/>
</dbReference>
<organism evidence="3">
    <name type="scientific">marine metagenome</name>
    <dbReference type="NCBI Taxonomy" id="408172"/>
    <lineage>
        <taxon>unclassified sequences</taxon>
        <taxon>metagenomes</taxon>
        <taxon>ecological metagenomes</taxon>
    </lineage>
</organism>
<feature type="non-terminal residue" evidence="3">
    <location>
        <position position="349"/>
    </location>
</feature>
<dbReference type="GO" id="GO:0003989">
    <property type="term" value="F:acetyl-CoA carboxylase activity"/>
    <property type="evidence" value="ECO:0007669"/>
    <property type="project" value="InterPro"/>
</dbReference>
<dbReference type="PROSITE" id="PS50980">
    <property type="entry name" value="COA_CT_NTER"/>
    <property type="match status" value="1"/>
</dbReference>
<evidence type="ECO:0000259" key="2">
    <source>
        <dbReference type="PROSITE" id="PS50989"/>
    </source>
</evidence>
<dbReference type="InterPro" id="IPR011762">
    <property type="entry name" value="COA_CT_N"/>
</dbReference>
<accession>A0A382JA72</accession>
<dbReference type="SUPFAM" id="SSF52096">
    <property type="entry name" value="ClpP/crotonase"/>
    <property type="match status" value="2"/>
</dbReference>
<feature type="domain" description="CoA carboxyltransferase N-terminal" evidence="1">
    <location>
        <begin position="1"/>
        <end position="173"/>
    </location>
</feature>
<feature type="domain" description="CoA carboxyltransferase C-terminal" evidence="2">
    <location>
        <begin position="176"/>
        <end position="349"/>
    </location>
</feature>
<evidence type="ECO:0000313" key="3">
    <source>
        <dbReference type="EMBL" id="SVC08658.1"/>
    </source>
</evidence>
<protein>
    <recommendedName>
        <fullName evidence="4">CoA carboxyltransferase C-terminal domain-containing protein</fullName>
    </recommendedName>
</protein>
<dbReference type="PRINTS" id="PR01070">
    <property type="entry name" value="ACCCTRFRASEB"/>
</dbReference>
<dbReference type="PROSITE" id="PS50989">
    <property type="entry name" value="COA_CT_CTER"/>
    <property type="match status" value="1"/>
</dbReference>
<dbReference type="Gene3D" id="3.90.226.10">
    <property type="entry name" value="2-enoyl-CoA Hydratase, Chain A, domain 1"/>
    <property type="match status" value="2"/>
</dbReference>
<dbReference type="InterPro" id="IPR000438">
    <property type="entry name" value="Acetyl_CoA_COase_Trfase_b_su"/>
</dbReference>
<reference evidence="3" key="1">
    <citation type="submission" date="2018-05" db="EMBL/GenBank/DDBJ databases">
        <authorList>
            <person name="Lanie J.A."/>
            <person name="Ng W.-L."/>
            <person name="Kazmierczak K.M."/>
            <person name="Andrzejewski T.M."/>
            <person name="Davidsen T.M."/>
            <person name="Wayne K.J."/>
            <person name="Tettelin H."/>
            <person name="Glass J.I."/>
            <person name="Rusch D."/>
            <person name="Podicherti R."/>
            <person name="Tsui H.-C.T."/>
            <person name="Winkler M.E."/>
        </authorList>
    </citation>
    <scope>NUCLEOTIDE SEQUENCE</scope>
</reference>
<dbReference type="InterPro" id="IPR011763">
    <property type="entry name" value="COA_CT_C"/>
</dbReference>
<dbReference type="GO" id="GO:0009317">
    <property type="term" value="C:acetyl-CoA carboxylase complex"/>
    <property type="evidence" value="ECO:0007669"/>
    <property type="project" value="InterPro"/>
</dbReference>
<dbReference type="InterPro" id="IPR034733">
    <property type="entry name" value="AcCoA_carboxyl_beta"/>
</dbReference>
<dbReference type="EMBL" id="UINC01072772">
    <property type="protein sequence ID" value="SVC08658.1"/>
    <property type="molecule type" value="Genomic_DNA"/>
</dbReference>
<dbReference type="PANTHER" id="PTHR43842:SF2">
    <property type="entry name" value="PROPIONYL-COA CARBOXYLASE BETA CHAIN, MITOCHONDRIAL"/>
    <property type="match status" value="1"/>
</dbReference>
<proteinExistence type="predicted"/>
<evidence type="ECO:0000259" key="1">
    <source>
        <dbReference type="PROSITE" id="PS50980"/>
    </source>
</evidence>
<evidence type="ECO:0008006" key="4">
    <source>
        <dbReference type="Google" id="ProtNLM"/>
    </source>
</evidence>
<sequence>PIFAYAQDFTVLGGSLSLVAGKKISKIMDLAAKNGAPIVGFNDSGGARIQEGVDSLAGYGEVFVRNTNYSGVIPQITVIAGPSAGGAVYSPAITDFIFMVENIGQMYITGPDVVKSVTGEEISHEDLGGASAHTALSGVAHFVFENEKDCINQVKKLLNFIPANNVENPPNKKFQKEIVQVPELRNIIPEKSTQPYDIKNVILSILDDNDFMEIHTNFAKNIVVGFGRINGQSIGIVGNQPAHMAGNLDIDASDKAARFVRFCDAFNIPIITLVDVPGFMPGVNQEHQGIIRHGAKLIYAYAEATVPKLSVILRKAYGGAYIVMNSKELRSDLNLAWPTAEIAVMGPEG</sequence>
<dbReference type="PANTHER" id="PTHR43842">
    <property type="entry name" value="PROPIONYL-COA CARBOXYLASE BETA CHAIN"/>
    <property type="match status" value="1"/>
</dbReference>
<dbReference type="GO" id="GO:0004658">
    <property type="term" value="F:propionyl-CoA carboxylase activity"/>
    <property type="evidence" value="ECO:0007669"/>
    <property type="project" value="TreeGrafter"/>
</dbReference>
<dbReference type="GO" id="GO:0006633">
    <property type="term" value="P:fatty acid biosynthetic process"/>
    <property type="evidence" value="ECO:0007669"/>
    <property type="project" value="InterPro"/>
</dbReference>
<dbReference type="AlphaFoldDB" id="A0A382JA72"/>
<feature type="non-terminal residue" evidence="3">
    <location>
        <position position="1"/>
    </location>
</feature>
<dbReference type="InterPro" id="IPR051047">
    <property type="entry name" value="AccD/PCCB"/>
</dbReference>
<name>A0A382JA72_9ZZZZ</name>
<gene>
    <name evidence="3" type="ORF">METZ01_LOCUS261512</name>
</gene>